<dbReference type="PANTHER" id="PTHR32092">
    <property type="entry name" value="6-PHOSPHO-BETA-GLUCOSIDASE-RELATED"/>
    <property type="match status" value="1"/>
</dbReference>
<keyword evidence="8" id="KW-0170">Cobalt</keyword>
<protein>
    <submittedName>
        <fullName evidence="12">Glycoside hydrolase family protein</fullName>
    </submittedName>
</protein>
<organism evidence="12 13">
    <name type="scientific">Deinococcus aerius</name>
    <dbReference type="NCBI Taxonomy" id="200253"/>
    <lineage>
        <taxon>Bacteria</taxon>
        <taxon>Thermotogati</taxon>
        <taxon>Deinococcota</taxon>
        <taxon>Deinococci</taxon>
        <taxon>Deinococcales</taxon>
        <taxon>Deinococcaceae</taxon>
        <taxon>Deinococcus</taxon>
    </lineage>
</organism>
<reference evidence="13" key="1">
    <citation type="submission" date="2018-01" db="EMBL/GenBank/DDBJ databases">
        <title>Draft Genome Sequence of the Radioresistant Bacterium Deinococcus aerius TR0125, Isolated from the Higher Atmosphere above Japan.</title>
        <authorList>
            <person name="Satoh K."/>
            <person name="Arai H."/>
            <person name="Sanzen T."/>
            <person name="Kawaguchi Y."/>
            <person name="Hayashi H."/>
            <person name="Yokobori S."/>
            <person name="Yamagishi A."/>
            <person name="Oono Y."/>
            <person name="Narumi I."/>
        </authorList>
    </citation>
    <scope>NUCLEOTIDE SEQUENCE [LARGE SCALE GENOMIC DNA]</scope>
    <source>
        <strain evidence="13">TR0125</strain>
    </source>
</reference>
<dbReference type="EMBL" id="BFAG01000022">
    <property type="protein sequence ID" value="GBF08088.1"/>
    <property type="molecule type" value="Genomic_DNA"/>
</dbReference>
<evidence type="ECO:0000256" key="9">
    <source>
        <dbReference type="PIRSR" id="PIRSR601088-4"/>
    </source>
</evidence>
<evidence type="ECO:0000256" key="2">
    <source>
        <dbReference type="ARBA" id="ARBA00022723"/>
    </source>
</evidence>
<dbReference type="AlphaFoldDB" id="A0A2I9DNA9"/>
<feature type="binding site" evidence="7">
    <location>
        <position position="93"/>
    </location>
    <ligand>
        <name>substrate</name>
    </ligand>
</feature>
<evidence type="ECO:0000256" key="8">
    <source>
        <dbReference type="PIRSR" id="PIRSR601088-3"/>
    </source>
</evidence>
<dbReference type="PANTHER" id="PTHR32092:SF5">
    <property type="entry name" value="6-PHOSPHO-BETA-GLUCOSIDASE"/>
    <property type="match status" value="1"/>
</dbReference>
<dbReference type="RefSeq" id="WP_103131366.1">
    <property type="nucleotide sequence ID" value="NZ_BFAG01000022.1"/>
</dbReference>
<dbReference type="Proteomes" id="UP000236569">
    <property type="component" value="Unassembled WGS sequence"/>
</dbReference>
<dbReference type="InterPro" id="IPR015955">
    <property type="entry name" value="Lactate_DH/Glyco_Ohase_4_C"/>
</dbReference>
<evidence type="ECO:0000256" key="10">
    <source>
        <dbReference type="RuleBase" id="RU361152"/>
    </source>
</evidence>
<keyword evidence="13" id="KW-1185">Reference proteome</keyword>
<feature type="site" description="Increases basicity of active site Tyr" evidence="9">
    <location>
        <position position="109"/>
    </location>
</feature>
<gene>
    <name evidence="12" type="ORF">DAERI_220031</name>
</gene>
<evidence type="ECO:0000256" key="7">
    <source>
        <dbReference type="PIRSR" id="PIRSR601088-2"/>
    </source>
</evidence>
<dbReference type="Pfam" id="PF11975">
    <property type="entry name" value="Glyco_hydro_4C"/>
    <property type="match status" value="1"/>
</dbReference>
<dbReference type="InterPro" id="IPR022616">
    <property type="entry name" value="Glyco_hydro_4_C"/>
</dbReference>
<keyword evidence="3 10" id="KW-0378">Hydrolase</keyword>
<dbReference type="Pfam" id="PF02056">
    <property type="entry name" value="Glyco_hydro_4"/>
    <property type="match status" value="1"/>
</dbReference>
<comment type="caution">
    <text evidence="12">The sequence shown here is derived from an EMBL/GenBank/DDBJ whole genome shotgun (WGS) entry which is preliminary data.</text>
</comment>
<evidence type="ECO:0000256" key="4">
    <source>
        <dbReference type="ARBA" id="ARBA00023027"/>
    </source>
</evidence>
<dbReference type="Gene3D" id="3.90.110.10">
    <property type="entry name" value="Lactate dehydrogenase/glycoside hydrolase, family 4, C-terminal"/>
    <property type="match status" value="1"/>
</dbReference>
<dbReference type="PRINTS" id="PR00732">
    <property type="entry name" value="GLHYDRLASE4"/>
</dbReference>
<dbReference type="GO" id="GO:0004553">
    <property type="term" value="F:hydrolase activity, hydrolyzing O-glycosyl compounds"/>
    <property type="evidence" value="ECO:0007669"/>
    <property type="project" value="InterPro"/>
</dbReference>
<keyword evidence="8" id="KW-0408">Iron</keyword>
<dbReference type="GO" id="GO:0005975">
    <property type="term" value="P:carbohydrate metabolic process"/>
    <property type="evidence" value="ECO:0007669"/>
    <property type="project" value="InterPro"/>
</dbReference>
<evidence type="ECO:0000256" key="1">
    <source>
        <dbReference type="ARBA" id="ARBA00010141"/>
    </source>
</evidence>
<keyword evidence="8" id="KW-0533">Nickel</keyword>
<feature type="domain" description="Glycosyl hydrolase family 4 C-terminal" evidence="11">
    <location>
        <begin position="193"/>
        <end position="400"/>
    </location>
</feature>
<name>A0A2I9DNA9_9DEIO</name>
<keyword evidence="5 8" id="KW-0464">Manganese</keyword>
<dbReference type="GO" id="GO:0046872">
    <property type="term" value="F:metal ion binding"/>
    <property type="evidence" value="ECO:0007669"/>
    <property type="project" value="UniProtKB-KW"/>
</dbReference>
<feature type="binding site" evidence="8">
    <location>
        <position position="198"/>
    </location>
    <ligand>
        <name>Mn(2+)</name>
        <dbReference type="ChEBI" id="CHEBI:29035"/>
    </ligand>
</feature>
<feature type="binding site" evidence="7">
    <location>
        <position position="147"/>
    </location>
    <ligand>
        <name>substrate</name>
    </ligand>
</feature>
<comment type="cofactor">
    <cofactor evidence="10">
        <name>NAD(+)</name>
        <dbReference type="ChEBI" id="CHEBI:57540"/>
    </cofactor>
    <text evidence="10">Binds 1 NAD(+) per subunit.</text>
</comment>
<evidence type="ECO:0000313" key="12">
    <source>
        <dbReference type="EMBL" id="GBF08088.1"/>
    </source>
</evidence>
<accession>A0A2I9DNA9</accession>
<dbReference type="GO" id="GO:0016616">
    <property type="term" value="F:oxidoreductase activity, acting on the CH-OH group of donors, NAD or NADP as acceptor"/>
    <property type="evidence" value="ECO:0007669"/>
    <property type="project" value="InterPro"/>
</dbReference>
<keyword evidence="6 10" id="KW-0326">Glycosidase</keyword>
<keyword evidence="2 8" id="KW-0479">Metal-binding</keyword>
<dbReference type="InterPro" id="IPR036291">
    <property type="entry name" value="NAD(P)-bd_dom_sf"/>
</dbReference>
<keyword evidence="4 10" id="KW-0520">NAD</keyword>
<proteinExistence type="inferred from homology"/>
<dbReference type="OrthoDB" id="9808275at2"/>
<evidence type="ECO:0000313" key="13">
    <source>
        <dbReference type="Proteomes" id="UP000236569"/>
    </source>
</evidence>
<evidence type="ECO:0000256" key="3">
    <source>
        <dbReference type="ARBA" id="ARBA00022801"/>
    </source>
</evidence>
<dbReference type="SUPFAM" id="SSF56327">
    <property type="entry name" value="LDH C-terminal domain-like"/>
    <property type="match status" value="1"/>
</dbReference>
<feature type="binding site" evidence="8">
    <location>
        <position position="168"/>
    </location>
    <ligand>
        <name>Mn(2+)</name>
        <dbReference type="ChEBI" id="CHEBI:29035"/>
    </ligand>
</feature>
<dbReference type="Gene3D" id="3.40.50.720">
    <property type="entry name" value="NAD(P)-binding Rossmann-like Domain"/>
    <property type="match status" value="1"/>
</dbReference>
<dbReference type="InterPro" id="IPR001088">
    <property type="entry name" value="Glyco_hydro_4"/>
</dbReference>
<comment type="similarity">
    <text evidence="1 10">Belongs to the glycosyl hydrolase 4 family.</text>
</comment>
<dbReference type="SUPFAM" id="SSF51735">
    <property type="entry name" value="NAD(P)-binding Rossmann-fold domains"/>
    <property type="match status" value="1"/>
</dbReference>
<evidence type="ECO:0000259" key="11">
    <source>
        <dbReference type="Pfam" id="PF11975"/>
    </source>
</evidence>
<evidence type="ECO:0000256" key="5">
    <source>
        <dbReference type="ARBA" id="ARBA00023211"/>
    </source>
</evidence>
<evidence type="ECO:0000256" key="6">
    <source>
        <dbReference type="ARBA" id="ARBA00023295"/>
    </source>
</evidence>
<sequence>MARVKLAYIGGGSTRAPGTVASFIRQSANFAGSEIVLVDLDEERLGLVRRLAERMIEAQGADLRVTATTDRARALPDCDGVLSSFRPGGFEARALDERLPLARGAIGQETQGAGGLFMALRALHVTRGLVEDMARLCPGATLFNYTNPVNIVAQGVADHSEVPVISLCEGPIVFPLELARMAGLDPRRVEATMVGLNHACWSVEARYDGEALLPRLERALEGVTDPWSRRLLHLAVTVGSIPASYMRYYFYEEDMLRELRARPTTRAQDILAEVPDYWAHYREQVDSENPTLDPARSRGGLFELELAVDVMDALFNDRGEVWPCNVVNRGAIQDFPDGQVVEVPCLVDRRGARPLSGFRVPAPVRGLLHALGEYQGLAADAGWCGSRRDALRALVSNPLVRTLPLAEALYDDLARAHRAYLPERLW</sequence>